<evidence type="ECO:0000313" key="1">
    <source>
        <dbReference type="EMBL" id="KAF9992601.1"/>
    </source>
</evidence>
<feature type="non-terminal residue" evidence="1">
    <location>
        <position position="58"/>
    </location>
</feature>
<feature type="non-terminal residue" evidence="1">
    <location>
        <position position="1"/>
    </location>
</feature>
<dbReference type="EMBL" id="JAAAID010004611">
    <property type="protein sequence ID" value="KAF9992601.1"/>
    <property type="molecule type" value="Genomic_DNA"/>
</dbReference>
<keyword evidence="2" id="KW-1185">Reference proteome</keyword>
<name>A0A9P6MCW9_9FUNG</name>
<proteinExistence type="predicted"/>
<dbReference type="Proteomes" id="UP000703661">
    <property type="component" value="Unassembled WGS sequence"/>
</dbReference>
<accession>A0A9P6MCW9</accession>
<reference evidence="1" key="1">
    <citation type="journal article" date="2020" name="Fungal Divers.">
        <title>Resolving the Mortierellaceae phylogeny through synthesis of multi-gene phylogenetics and phylogenomics.</title>
        <authorList>
            <person name="Vandepol N."/>
            <person name="Liber J."/>
            <person name="Desiro A."/>
            <person name="Na H."/>
            <person name="Kennedy M."/>
            <person name="Barry K."/>
            <person name="Grigoriev I.V."/>
            <person name="Miller A.N."/>
            <person name="O'Donnell K."/>
            <person name="Stajich J.E."/>
            <person name="Bonito G."/>
        </authorList>
    </citation>
    <scope>NUCLEOTIDE SEQUENCE</scope>
    <source>
        <strain evidence="1">NRRL 2769</strain>
    </source>
</reference>
<sequence>QFVMPDEAPANGVNETNYRTEFQFYKKHWLLTHTVRVYPIKVPSTNTTDDLKKAASPV</sequence>
<comment type="caution">
    <text evidence="1">The sequence shown here is derived from an EMBL/GenBank/DDBJ whole genome shotgun (WGS) entry which is preliminary data.</text>
</comment>
<dbReference type="AlphaFoldDB" id="A0A9P6MCW9"/>
<gene>
    <name evidence="1" type="ORF">BGZ80_008495</name>
</gene>
<organism evidence="1 2">
    <name type="scientific">Entomortierella chlamydospora</name>
    <dbReference type="NCBI Taxonomy" id="101097"/>
    <lineage>
        <taxon>Eukaryota</taxon>
        <taxon>Fungi</taxon>
        <taxon>Fungi incertae sedis</taxon>
        <taxon>Mucoromycota</taxon>
        <taxon>Mortierellomycotina</taxon>
        <taxon>Mortierellomycetes</taxon>
        <taxon>Mortierellales</taxon>
        <taxon>Mortierellaceae</taxon>
        <taxon>Entomortierella</taxon>
    </lineage>
</organism>
<protein>
    <submittedName>
        <fullName evidence="1">Uncharacterized protein</fullName>
    </submittedName>
</protein>
<evidence type="ECO:0000313" key="2">
    <source>
        <dbReference type="Proteomes" id="UP000703661"/>
    </source>
</evidence>